<dbReference type="EMBL" id="WOSY01000008">
    <property type="protein sequence ID" value="NHN88866.1"/>
    <property type="molecule type" value="Genomic_DNA"/>
</dbReference>
<gene>
    <name evidence="1" type="ORF">GOB81_09505</name>
</gene>
<protein>
    <submittedName>
        <fullName evidence="1">Uncharacterized protein</fullName>
    </submittedName>
</protein>
<reference evidence="1 2" key="1">
    <citation type="journal article" date="2020" name="Int. J. Syst. Evol. Microbiol.">
        <title>Novel acetic acid bacteria from cider fermentations: Acetobacter conturbans sp. nov. and Acetobacter fallax sp. nov.</title>
        <authorList>
            <person name="Sombolestani A.S."/>
            <person name="Cleenwerck I."/>
            <person name="Cnockaert M."/>
            <person name="Borremans W."/>
            <person name="Wieme A.D."/>
            <person name="De Vuyst L."/>
            <person name="Vandamme P."/>
        </authorList>
    </citation>
    <scope>NUCLEOTIDE SEQUENCE [LARGE SCALE GENOMIC DNA]</scope>
    <source>
        <strain evidence="1 2">LMG 1627</strain>
    </source>
</reference>
<dbReference type="RefSeq" id="WP_173570194.1">
    <property type="nucleotide sequence ID" value="NZ_WOSY01000008.1"/>
</dbReference>
<organism evidence="1 2">
    <name type="scientific">Acetobacter conturbans</name>
    <dbReference type="NCBI Taxonomy" id="1737472"/>
    <lineage>
        <taxon>Bacteria</taxon>
        <taxon>Pseudomonadati</taxon>
        <taxon>Pseudomonadota</taxon>
        <taxon>Alphaproteobacteria</taxon>
        <taxon>Acetobacterales</taxon>
        <taxon>Acetobacteraceae</taxon>
        <taxon>Acetobacter</taxon>
    </lineage>
</organism>
<accession>A0ABX0K221</accession>
<comment type="caution">
    <text evidence="1">The sequence shown here is derived from an EMBL/GenBank/DDBJ whole genome shotgun (WGS) entry which is preliminary data.</text>
</comment>
<proteinExistence type="predicted"/>
<sequence>MSEDALTEVEKVNIRRYCWYPAYGNSNLANTWLYFSHYGILEYRLNNFAPEEITVVRTMLSTLTTLELGPSQAADNLDTDKAAVWTHNQNEVSDRIKLFRQQRMELVRFIGIPPGPGCVSSTINLAV</sequence>
<keyword evidence="2" id="KW-1185">Reference proteome</keyword>
<evidence type="ECO:0000313" key="2">
    <source>
        <dbReference type="Proteomes" id="UP000631653"/>
    </source>
</evidence>
<evidence type="ECO:0000313" key="1">
    <source>
        <dbReference type="EMBL" id="NHN88866.1"/>
    </source>
</evidence>
<name>A0ABX0K221_9PROT</name>
<dbReference type="Proteomes" id="UP000631653">
    <property type="component" value="Unassembled WGS sequence"/>
</dbReference>